<reference evidence="3 5" key="2">
    <citation type="submission" date="2018-06" db="EMBL/GenBank/DDBJ databases">
        <authorList>
            <consortium name="Pathogen Informatics"/>
            <person name="Doyle S."/>
        </authorList>
    </citation>
    <scope>NUCLEOTIDE SEQUENCE [LARGE SCALE GENOMIC DNA]</scope>
    <source>
        <strain evidence="3 5">NCTC11991</strain>
    </source>
</reference>
<dbReference type="OrthoDB" id="6198809at2"/>
<dbReference type="RefSeq" id="WP_058478699.1">
    <property type="nucleotide sequence ID" value="NZ_CAAAIO010000009.1"/>
</dbReference>
<evidence type="ECO:0000313" key="4">
    <source>
        <dbReference type="Proteomes" id="UP000054820"/>
    </source>
</evidence>
<evidence type="ECO:0000313" key="2">
    <source>
        <dbReference type="EMBL" id="KTD70261.1"/>
    </source>
</evidence>
<dbReference type="AlphaFoldDB" id="A0A378LB97"/>
<gene>
    <name evidence="2" type="ORF">Lstg_3263</name>
    <name evidence="3" type="ORF">NCTC11991_02609</name>
</gene>
<evidence type="ECO:0000313" key="3">
    <source>
        <dbReference type="EMBL" id="STY23994.1"/>
    </source>
</evidence>
<proteinExistence type="predicted"/>
<dbReference type="Proteomes" id="UP000054820">
    <property type="component" value="Unassembled WGS sequence"/>
</dbReference>
<accession>A0A378LB97</accession>
<feature type="domain" description="Apea-like HEPN" evidence="1">
    <location>
        <begin position="256"/>
        <end position="394"/>
    </location>
</feature>
<name>A0A378LB97_9GAMM</name>
<keyword evidence="4" id="KW-1185">Reference proteome</keyword>
<organism evidence="3 5">
    <name type="scientific">Legionella steigerwaltii</name>
    <dbReference type="NCBI Taxonomy" id="460"/>
    <lineage>
        <taxon>Bacteria</taxon>
        <taxon>Pseudomonadati</taxon>
        <taxon>Pseudomonadota</taxon>
        <taxon>Gammaproteobacteria</taxon>
        <taxon>Legionellales</taxon>
        <taxon>Legionellaceae</taxon>
        <taxon>Legionella</taxon>
    </lineage>
</organism>
<dbReference type="EMBL" id="UGOY01000001">
    <property type="protein sequence ID" value="STY23994.1"/>
    <property type="molecule type" value="Genomic_DNA"/>
</dbReference>
<dbReference type="Proteomes" id="UP000255110">
    <property type="component" value="Unassembled WGS sequence"/>
</dbReference>
<dbReference type="STRING" id="460.Lstg_3263"/>
<dbReference type="EMBL" id="LNYZ01000042">
    <property type="protein sequence ID" value="KTD70261.1"/>
    <property type="molecule type" value="Genomic_DNA"/>
</dbReference>
<evidence type="ECO:0000313" key="5">
    <source>
        <dbReference type="Proteomes" id="UP000255110"/>
    </source>
</evidence>
<reference evidence="2 4" key="1">
    <citation type="submission" date="2015-11" db="EMBL/GenBank/DDBJ databases">
        <title>Genomic analysis of 38 Legionella species identifies large and diverse effector repertoires.</title>
        <authorList>
            <person name="Burstein D."/>
            <person name="Amaro F."/>
            <person name="Zusman T."/>
            <person name="Lifshitz Z."/>
            <person name="Cohen O."/>
            <person name="Gilbert J.A."/>
            <person name="Pupko T."/>
            <person name="Shuman H.A."/>
            <person name="Segal G."/>
        </authorList>
    </citation>
    <scope>NUCLEOTIDE SEQUENCE [LARGE SCALE GENOMIC DNA]</scope>
    <source>
        <strain evidence="2 4">SC-18-C9</strain>
    </source>
</reference>
<sequence length="411" mass="49056">MRILKKIIHKGLFWLPMNENKFEGNLIITDGGRIKLLMEKPLGNSEDNFDVIHGLIDNRPVSLINSYYRRYPFLYPLDKQFELHVHEALFGKHYLTAGKINLIEGTFRFISLYKWFNKKITTSIKINDDTLLTLKVNKNNTSFVLISSTPFTQEEFYKKIKIVEYFFILILNQIVNLKKISMVDENKCKVLVYHQSTIFDKNKDFQSSEFLEFYDFENFLLILKNFIDLYETHHPIFYLYLSYLSEQYHVLETKFLALAQSLEAFHRIDLEKKNQTYMDPVQFKTLKTHMLEWCTIEGNNIHQVWLKDVISHMNDITFKQRLNQLIEPFKVYLKDNEECDNLITRIVRTRNNLTHIDAKNIKKSYENNLLELCFKMDVLLCFLIFSKLGFSSDEFQKIFQSEAIKFKLNLK</sequence>
<dbReference type="Pfam" id="PF18739">
    <property type="entry name" value="HEPN_Apea"/>
    <property type="match status" value="1"/>
</dbReference>
<dbReference type="InterPro" id="IPR041229">
    <property type="entry name" value="HEPN_Apea"/>
</dbReference>
<protein>
    <recommendedName>
        <fullName evidence="1">Apea-like HEPN domain-containing protein</fullName>
    </recommendedName>
</protein>
<evidence type="ECO:0000259" key="1">
    <source>
        <dbReference type="Pfam" id="PF18739"/>
    </source>
</evidence>